<dbReference type="KEGG" id="vg:80518035"/>
<reference evidence="2" key="1">
    <citation type="submission" date="2017-01" db="EMBL/GenBank/DDBJ databases">
        <authorList>
            <person name="Assis F.L."/>
            <person name="Abrahao J.S."/>
            <person name="Silva L."/>
            <person name="Khalil J.B."/>
            <person name="Rodrigues R."/>
            <person name="Silva L.S."/>
            <person name="Arantes T."/>
            <person name="Boratto P."/>
            <person name="Andrade M."/>
            <person name="Kroon E.G."/>
            <person name="Ribeiro B."/>
            <person name="Bergier I."/>
            <person name="Seligmann H."/>
            <person name="Ghigo E."/>
            <person name="Colson P."/>
            <person name="Levasseur A."/>
            <person name="Raoult D."/>
            <person name="Scola B.L."/>
        </authorList>
    </citation>
    <scope>NUCLEOTIDE SEQUENCE</scope>
    <source>
        <strain evidence="2">Soda lake</strain>
    </source>
</reference>
<protein>
    <submittedName>
        <fullName evidence="2">AAA ATPase domain-containing protein</fullName>
    </submittedName>
</protein>
<dbReference type="RefSeq" id="YP_010781570.1">
    <property type="nucleotide sequence ID" value="NC_075039.1"/>
</dbReference>
<dbReference type="InterPro" id="IPR050747">
    <property type="entry name" value="Mitochondrial_chaperone_BCS1"/>
</dbReference>
<dbReference type="PANTHER" id="PTHR23070">
    <property type="entry name" value="BCS1 AAA-TYPE ATPASE"/>
    <property type="match status" value="1"/>
</dbReference>
<evidence type="ECO:0000259" key="1">
    <source>
        <dbReference type="Pfam" id="PF00004"/>
    </source>
</evidence>
<dbReference type="PROSITE" id="PS00674">
    <property type="entry name" value="AAA"/>
    <property type="match status" value="1"/>
</dbReference>
<dbReference type="SUPFAM" id="SSF52540">
    <property type="entry name" value="P-loop containing nucleoside triphosphate hydrolases"/>
    <property type="match status" value="1"/>
</dbReference>
<dbReference type="InterPro" id="IPR003960">
    <property type="entry name" value="ATPase_AAA_CS"/>
</dbReference>
<name>A0A6N1NQC3_9VIRU</name>
<sequence length="377" mass="43941">MQSFRYKLTTDEYLIERYVNHLRSDGNEYVYSGYTKDENNEIELKLIIPKGHTKIIYKDYEFEFEVIVYDDVHGLRDNTAKHEELFLTICCESKEKSFDLLKSFISDAEYFCKKNGNAIQIYIYSAGRGWILLSKLKKRNMDTIYLPKKLKSKIVKDIDEFYKSGEEYQKHGIPYTKKYLFHGPAATGKTSFIFALASHFGKNVSMISFNNFLDDALLMSCVKGLDNDTILVLEDVDLLFVNRHERSGTNNSLISFNGLLNILDGFGRKEGLVIFMTTNNISLLDGALVRPGRIDDIVTFESPNKKIIEKMFVNYFPSQKLIFEDFYEKISNHKLSVPMLQKFFFENRRCDNVMEIIPEYAELIKLYPRENSSVLYN</sequence>
<reference evidence="2" key="2">
    <citation type="journal article" date="2018" name="Nat. Commun.">
        <title>Tailed giant Tupanvirus possesses the most complete translational apparatus of the known virosphere.</title>
        <authorList>
            <person name="Abrahao J."/>
            <person name="Silva L."/>
            <person name="Silva L.S."/>
            <person name="Khalil J.Y.B."/>
            <person name="Rodrigues R."/>
            <person name="Arantes T."/>
            <person name="Assis F."/>
            <person name="Boratto P."/>
            <person name="Andrade M."/>
            <person name="Kroon E.G."/>
            <person name="Ribeiro B."/>
            <person name="Bergier I."/>
            <person name="Seligmann H."/>
            <person name="Ghigo E."/>
            <person name="Colson P."/>
            <person name="Levasseur A."/>
            <person name="Kroemer G."/>
            <person name="Raoult D."/>
            <person name="La Scola B."/>
        </authorList>
    </citation>
    <scope>NUCLEOTIDE SEQUENCE [LARGE SCALE GENOMIC DNA]</scope>
    <source>
        <strain evidence="2">Soda lake</strain>
    </source>
</reference>
<dbReference type="GO" id="GO:0005524">
    <property type="term" value="F:ATP binding"/>
    <property type="evidence" value="ECO:0007669"/>
    <property type="project" value="InterPro"/>
</dbReference>
<dbReference type="GO" id="GO:0016887">
    <property type="term" value="F:ATP hydrolysis activity"/>
    <property type="evidence" value="ECO:0007669"/>
    <property type="project" value="InterPro"/>
</dbReference>
<evidence type="ECO:0000313" key="2">
    <source>
        <dbReference type="EMBL" id="QKU34917.1"/>
    </source>
</evidence>
<accession>A0A6N1NQC3</accession>
<dbReference type="InterPro" id="IPR003959">
    <property type="entry name" value="ATPase_AAA_core"/>
</dbReference>
<dbReference type="Gene3D" id="3.40.50.300">
    <property type="entry name" value="P-loop containing nucleotide triphosphate hydrolases"/>
    <property type="match status" value="1"/>
</dbReference>
<dbReference type="Pfam" id="PF00004">
    <property type="entry name" value="AAA"/>
    <property type="match status" value="1"/>
</dbReference>
<organism evidence="2">
    <name type="scientific">Tupanvirus soda lake</name>
    <dbReference type="NCBI Taxonomy" id="2126985"/>
    <lineage>
        <taxon>Viruses</taxon>
        <taxon>Varidnaviria</taxon>
        <taxon>Bamfordvirae</taxon>
        <taxon>Nucleocytoviricota</taxon>
        <taxon>Megaviricetes</taxon>
        <taxon>Imitervirales</taxon>
        <taxon>Mimiviridae</taxon>
        <taxon>Megamimivirinae</taxon>
        <taxon>Tupanvirus</taxon>
        <taxon>Tupanvirus salinum</taxon>
    </lineage>
</organism>
<dbReference type="GeneID" id="80518035"/>
<feature type="domain" description="ATPase AAA-type core" evidence="1">
    <location>
        <begin position="179"/>
        <end position="301"/>
    </location>
</feature>
<dbReference type="EMBL" id="KY523104">
    <property type="protein sequence ID" value="QKU34917.1"/>
    <property type="molecule type" value="Genomic_DNA"/>
</dbReference>
<dbReference type="InterPro" id="IPR027417">
    <property type="entry name" value="P-loop_NTPase"/>
</dbReference>
<proteinExistence type="predicted"/>